<protein>
    <recommendedName>
        <fullName evidence="1">Putative adhesin Stv domain-containing protein</fullName>
    </recommendedName>
</protein>
<feature type="domain" description="Putative adhesin Stv" evidence="1">
    <location>
        <begin position="5"/>
        <end position="128"/>
    </location>
</feature>
<comment type="caution">
    <text evidence="2">The sequence shown here is derived from an EMBL/GenBank/DDBJ whole genome shotgun (WGS) entry which is preliminary data.</text>
</comment>
<organism evidence="2 3">
    <name type="scientific">Colwellia psychrerythraea</name>
    <name type="common">Vibrio psychroerythus</name>
    <dbReference type="NCBI Taxonomy" id="28229"/>
    <lineage>
        <taxon>Bacteria</taxon>
        <taxon>Pseudomonadati</taxon>
        <taxon>Pseudomonadota</taxon>
        <taxon>Gammaproteobacteria</taxon>
        <taxon>Alteromonadales</taxon>
        <taxon>Colwelliaceae</taxon>
        <taxon>Colwellia</taxon>
    </lineage>
</organism>
<dbReference type="PATRIC" id="fig|28229.3.peg.599"/>
<sequence>MTIVYLHGHGSWKPSMGYTKVPSNCSLTFYTHFAKLLNATMVKQIMAGTYTKTESEHSAFKTVPNLQISSLTQGQVNNAHSWGGGVSPYILHTLPVAPKTRISLSDVMANCTAVYGKKLDFHWLCCQSLGLSKVGGREFGLNASDRTAQAGHNGQYLFKWKDVNGVQQ</sequence>
<evidence type="ECO:0000313" key="3">
    <source>
        <dbReference type="Proteomes" id="UP000029868"/>
    </source>
</evidence>
<dbReference type="EMBL" id="JQEC01000004">
    <property type="protein sequence ID" value="KGJ96969.1"/>
    <property type="molecule type" value="Genomic_DNA"/>
</dbReference>
<dbReference type="Pfam" id="PF21527">
    <property type="entry name" value="Stv"/>
    <property type="match status" value="1"/>
</dbReference>
<dbReference type="AlphaFoldDB" id="A0A099L1X7"/>
<dbReference type="Proteomes" id="UP000029868">
    <property type="component" value="Unassembled WGS sequence"/>
</dbReference>
<evidence type="ECO:0000313" key="2">
    <source>
        <dbReference type="EMBL" id="KGJ96969.1"/>
    </source>
</evidence>
<gene>
    <name evidence="2" type="ORF">GAB14E_1437</name>
</gene>
<proteinExistence type="predicted"/>
<reference evidence="2 3" key="1">
    <citation type="submission" date="2014-08" db="EMBL/GenBank/DDBJ databases">
        <title>Genomic and Phenotypic Diversity of Colwellia psychrerythraea strains from Disparate Marine Basins.</title>
        <authorList>
            <person name="Techtmann S.M."/>
            <person name="Stelling S.C."/>
            <person name="Utturkar S.M."/>
            <person name="Alshibli N."/>
            <person name="Harris A."/>
            <person name="Brown S.D."/>
            <person name="Hazen T.C."/>
        </authorList>
    </citation>
    <scope>NUCLEOTIDE SEQUENCE [LARGE SCALE GENOMIC DNA]</scope>
    <source>
        <strain evidence="2 3">GAB14E</strain>
    </source>
</reference>
<accession>A0A099L1X7</accession>
<evidence type="ECO:0000259" key="1">
    <source>
        <dbReference type="Pfam" id="PF21527"/>
    </source>
</evidence>
<dbReference type="InterPro" id="IPR049002">
    <property type="entry name" value="Stv"/>
</dbReference>
<name>A0A099L1X7_COLPS</name>